<protein>
    <submittedName>
        <fullName evidence="2">Glycosyltransferase family 25 protein</fullName>
    </submittedName>
</protein>
<keyword evidence="3" id="KW-1185">Reference proteome</keyword>
<evidence type="ECO:0000313" key="3">
    <source>
        <dbReference type="Proteomes" id="UP001275932"/>
    </source>
</evidence>
<evidence type="ECO:0000313" key="2">
    <source>
        <dbReference type="EMBL" id="MDX8414930.1"/>
    </source>
</evidence>
<dbReference type="CDD" id="cd06532">
    <property type="entry name" value="Glyco_transf_25"/>
    <property type="match status" value="1"/>
</dbReference>
<dbReference type="Pfam" id="PF01755">
    <property type="entry name" value="Glyco_transf_25"/>
    <property type="match status" value="1"/>
</dbReference>
<gene>
    <name evidence="2" type="ORF">MOX91_01860</name>
</gene>
<feature type="domain" description="Glycosyl transferase family 25" evidence="1">
    <location>
        <begin position="5"/>
        <end position="179"/>
    </location>
</feature>
<dbReference type="RefSeq" id="WP_370396377.1">
    <property type="nucleotide sequence ID" value="NZ_JALBUT010000002.1"/>
</dbReference>
<sequence>MDDVQIILINLNSDTERLSRISARLEQMGLDYVRMPAVEGKSLEINGGIFNEAAFRRNMGKFTNKNEIACYLSHYEALKLFLKSGKKHGLILEDDMVFNSDFRKVLESVLALDFRWDFIKFNAASDKGLGNVKVCGLFGKYKLVASLFSKKKSGAYIVNRKAAESLVEKLLPMTVPFDHEMVKFYKYNIRQYSVFPSPSEEEKRGSSIGGYGKKKSKFPFYRRVSVFFYRYFYIMPLRLFYFGRLLGR</sequence>
<accession>A0ABU4WED7</accession>
<evidence type="ECO:0000259" key="1">
    <source>
        <dbReference type="Pfam" id="PF01755"/>
    </source>
</evidence>
<proteinExistence type="predicted"/>
<dbReference type="EMBL" id="JALBUT010000002">
    <property type="protein sequence ID" value="MDX8414930.1"/>
    <property type="molecule type" value="Genomic_DNA"/>
</dbReference>
<reference evidence="2 3" key="1">
    <citation type="submission" date="2022-03" db="EMBL/GenBank/DDBJ databases">
        <title>Novel taxa within the pig intestine.</title>
        <authorList>
            <person name="Wylensek D."/>
            <person name="Bishof K."/>
            <person name="Afrizal A."/>
            <person name="Clavel T."/>
        </authorList>
    </citation>
    <scope>NUCLEOTIDE SEQUENCE [LARGE SCALE GENOMIC DNA]</scope>
    <source>
        <strain evidence="2 3">CLA-KB-P66</strain>
    </source>
</reference>
<organism evidence="2 3">
    <name type="scientific">Intestinicryptomonas porci</name>
    <dbReference type="NCBI Taxonomy" id="2926320"/>
    <lineage>
        <taxon>Bacteria</taxon>
        <taxon>Pseudomonadati</taxon>
        <taxon>Verrucomicrobiota</taxon>
        <taxon>Opitutia</taxon>
        <taxon>Opitutales</taxon>
        <taxon>Intestinicryptomonaceae</taxon>
        <taxon>Intestinicryptomonas</taxon>
    </lineage>
</organism>
<name>A0ABU4WED7_9BACT</name>
<comment type="caution">
    <text evidence="2">The sequence shown here is derived from an EMBL/GenBank/DDBJ whole genome shotgun (WGS) entry which is preliminary data.</text>
</comment>
<dbReference type="Proteomes" id="UP001275932">
    <property type="component" value="Unassembled WGS sequence"/>
</dbReference>
<dbReference type="InterPro" id="IPR002654">
    <property type="entry name" value="Glyco_trans_25"/>
</dbReference>